<keyword evidence="1" id="KW-0812">Transmembrane</keyword>
<proteinExistence type="predicted"/>
<dbReference type="EMBL" id="UINC01004855">
    <property type="protein sequence ID" value="SVA17335.1"/>
    <property type="molecule type" value="Genomic_DNA"/>
</dbReference>
<dbReference type="AlphaFoldDB" id="A0A381TMP9"/>
<reference evidence="2" key="1">
    <citation type="submission" date="2018-05" db="EMBL/GenBank/DDBJ databases">
        <authorList>
            <person name="Lanie J.A."/>
            <person name="Ng W.-L."/>
            <person name="Kazmierczak K.M."/>
            <person name="Andrzejewski T.M."/>
            <person name="Davidsen T.M."/>
            <person name="Wayne K.J."/>
            <person name="Tettelin H."/>
            <person name="Glass J.I."/>
            <person name="Rusch D."/>
            <person name="Podicherti R."/>
            <person name="Tsui H.-C.T."/>
            <person name="Winkler M.E."/>
        </authorList>
    </citation>
    <scope>NUCLEOTIDE SEQUENCE</scope>
</reference>
<evidence type="ECO:0000256" key="1">
    <source>
        <dbReference type="SAM" id="Phobius"/>
    </source>
</evidence>
<evidence type="ECO:0000313" key="2">
    <source>
        <dbReference type="EMBL" id="SVA17335.1"/>
    </source>
</evidence>
<keyword evidence="1" id="KW-0472">Membrane</keyword>
<organism evidence="2">
    <name type="scientific">marine metagenome</name>
    <dbReference type="NCBI Taxonomy" id="408172"/>
    <lineage>
        <taxon>unclassified sequences</taxon>
        <taxon>metagenomes</taxon>
        <taxon>ecological metagenomes</taxon>
    </lineage>
</organism>
<feature type="transmembrane region" description="Helical" evidence="1">
    <location>
        <begin position="6"/>
        <end position="24"/>
    </location>
</feature>
<gene>
    <name evidence="2" type="ORF">METZ01_LOCUS70189</name>
</gene>
<accession>A0A381TMP9</accession>
<name>A0A381TMP9_9ZZZZ</name>
<keyword evidence="1" id="KW-1133">Transmembrane helix</keyword>
<sequence>MIIVAYVFGGVIAVTVAGYVIGALS</sequence>
<protein>
    <submittedName>
        <fullName evidence="2">Uncharacterized protein</fullName>
    </submittedName>
</protein>